<dbReference type="InterPro" id="IPR011055">
    <property type="entry name" value="Dup_hybrid_motif"/>
</dbReference>
<dbReference type="InterPro" id="IPR016047">
    <property type="entry name" value="M23ase_b-sheet_dom"/>
</dbReference>
<dbReference type="Gene3D" id="2.70.70.10">
    <property type="entry name" value="Glucose Permease (Domain IIA)"/>
    <property type="match status" value="1"/>
</dbReference>
<gene>
    <name evidence="3" type="ORF">IAD24_04385</name>
</gene>
<proteinExistence type="predicted"/>
<protein>
    <submittedName>
        <fullName evidence="3">M23 family metallopeptidase</fullName>
    </submittedName>
</protein>
<keyword evidence="1" id="KW-0472">Membrane</keyword>
<dbReference type="PANTHER" id="PTHR21666:SF270">
    <property type="entry name" value="MUREIN HYDROLASE ACTIVATOR ENVC"/>
    <property type="match status" value="1"/>
</dbReference>
<dbReference type="SUPFAM" id="SSF51261">
    <property type="entry name" value="Duplicated hybrid motif"/>
    <property type="match status" value="1"/>
</dbReference>
<evidence type="ECO:0000259" key="2">
    <source>
        <dbReference type="Pfam" id="PF01551"/>
    </source>
</evidence>
<dbReference type="EMBL" id="DVNZ01000137">
    <property type="protein sequence ID" value="HIU94377.1"/>
    <property type="molecule type" value="Genomic_DNA"/>
</dbReference>
<dbReference type="AlphaFoldDB" id="A0A9D1STL6"/>
<dbReference type="PANTHER" id="PTHR21666">
    <property type="entry name" value="PEPTIDASE-RELATED"/>
    <property type="match status" value="1"/>
</dbReference>
<dbReference type="GO" id="GO:0004222">
    <property type="term" value="F:metalloendopeptidase activity"/>
    <property type="evidence" value="ECO:0007669"/>
    <property type="project" value="TreeGrafter"/>
</dbReference>
<dbReference type="CDD" id="cd12797">
    <property type="entry name" value="M23_peptidase"/>
    <property type="match status" value="1"/>
</dbReference>
<dbReference type="Pfam" id="PF01551">
    <property type="entry name" value="Peptidase_M23"/>
    <property type="match status" value="1"/>
</dbReference>
<comment type="caution">
    <text evidence="3">The sequence shown here is derived from an EMBL/GenBank/DDBJ whole genome shotgun (WGS) entry which is preliminary data.</text>
</comment>
<dbReference type="Proteomes" id="UP000824128">
    <property type="component" value="Unassembled WGS sequence"/>
</dbReference>
<feature type="transmembrane region" description="Helical" evidence="1">
    <location>
        <begin position="41"/>
        <end position="67"/>
    </location>
</feature>
<name>A0A9D1STL6_9FIRM</name>
<feature type="domain" description="M23ase beta-sheet core" evidence="2">
    <location>
        <begin position="132"/>
        <end position="206"/>
    </location>
</feature>
<reference evidence="3" key="1">
    <citation type="submission" date="2020-10" db="EMBL/GenBank/DDBJ databases">
        <authorList>
            <person name="Gilroy R."/>
        </authorList>
    </citation>
    <scope>NUCLEOTIDE SEQUENCE</scope>
    <source>
        <strain evidence="3">ChiGjej2B2-16831</strain>
    </source>
</reference>
<evidence type="ECO:0000256" key="1">
    <source>
        <dbReference type="SAM" id="Phobius"/>
    </source>
</evidence>
<evidence type="ECO:0000313" key="4">
    <source>
        <dbReference type="Proteomes" id="UP000824128"/>
    </source>
</evidence>
<dbReference type="InterPro" id="IPR050570">
    <property type="entry name" value="Cell_wall_metabolism_enzyme"/>
</dbReference>
<sequence length="226" mass="23860">MDLEKLDTTPFEAEEFLRRRSVRRRAAQAGRARRRPAGRRLGASMLVKIGVCAGVLLLVLALELFVLPSDRTAVETDADAPAATDGGADGTPGRLQFVDGGGLIGVFAGSARWSLPVQADTAAVSEEGELLEIGAAAGASVSASAGGEVRAIGEDPALGPYVRIHHGEDLESIYYHLSDIRVEEGQPLLLGDTLGTVPEDGKLYLRVLKTGAPQQIDRYMSVPEGD</sequence>
<keyword evidence="1" id="KW-0812">Transmembrane</keyword>
<evidence type="ECO:0000313" key="3">
    <source>
        <dbReference type="EMBL" id="HIU94377.1"/>
    </source>
</evidence>
<reference evidence="3" key="2">
    <citation type="journal article" date="2021" name="PeerJ">
        <title>Extensive microbial diversity within the chicken gut microbiome revealed by metagenomics and culture.</title>
        <authorList>
            <person name="Gilroy R."/>
            <person name="Ravi A."/>
            <person name="Getino M."/>
            <person name="Pursley I."/>
            <person name="Horton D.L."/>
            <person name="Alikhan N.F."/>
            <person name="Baker D."/>
            <person name="Gharbi K."/>
            <person name="Hall N."/>
            <person name="Watson M."/>
            <person name="Adriaenssens E.M."/>
            <person name="Foster-Nyarko E."/>
            <person name="Jarju S."/>
            <person name="Secka A."/>
            <person name="Antonio M."/>
            <person name="Oren A."/>
            <person name="Chaudhuri R.R."/>
            <person name="La Ragione R."/>
            <person name="Hildebrand F."/>
            <person name="Pallen M.J."/>
        </authorList>
    </citation>
    <scope>NUCLEOTIDE SEQUENCE</scope>
    <source>
        <strain evidence="3">ChiGjej2B2-16831</strain>
    </source>
</reference>
<accession>A0A9D1STL6</accession>
<keyword evidence="1" id="KW-1133">Transmembrane helix</keyword>
<organism evidence="3 4">
    <name type="scientific">Candidatus Aphodomorpha intestinavium</name>
    <dbReference type="NCBI Taxonomy" id="2840672"/>
    <lineage>
        <taxon>Bacteria</taxon>
        <taxon>Bacillati</taxon>
        <taxon>Bacillota</taxon>
        <taxon>Clostridia</taxon>
        <taxon>Eubacteriales</taxon>
        <taxon>Candidatus Aphodomorpha</taxon>
    </lineage>
</organism>